<dbReference type="Gene3D" id="3.90.75.20">
    <property type="match status" value="1"/>
</dbReference>
<keyword evidence="3" id="KW-0540">Nuclease</keyword>
<accession>G1D435</accession>
<sequence>MEPDAELWRDIPGYEGLYQASNQGRIHSIDRVIKQASPHGGIIERRMPGRVLAPWAHSADGRPWVSLSCGGKVKRLGVHVLVARAFWGMAPPDKPMALHRNGDPFDNRPENLYWGDNADNMNDAVRHGTHVATRRTECPYGHALADPNIKWTSDRRGRECKACCNANGWARAQRKKGLSPIESDKRAYADRRYAEIMNHQ</sequence>
<dbReference type="OrthoDB" id="21336at10239"/>
<dbReference type="InterPro" id="IPR003615">
    <property type="entry name" value="HNH_nuc"/>
</dbReference>
<organism evidence="3 4">
    <name type="scientific">Mycobacterium phage LittleE</name>
    <dbReference type="NCBI Taxonomy" id="2922212"/>
    <lineage>
        <taxon>Viruses</taxon>
        <taxon>Duplodnaviria</taxon>
        <taxon>Heunggongvirae</taxon>
        <taxon>Uroviricota</taxon>
        <taxon>Caudoviricetes</taxon>
        <taxon>Omegavirus</taxon>
        <taxon>Omegavirus littlee</taxon>
    </lineage>
</organism>
<evidence type="ECO:0000313" key="3">
    <source>
        <dbReference type="EMBL" id="AEK09530.1"/>
    </source>
</evidence>
<keyword evidence="3" id="KW-0255">Endonuclease</keyword>
<feature type="domain" description="HNH nuclease" evidence="2">
    <location>
        <begin position="77"/>
        <end position="121"/>
    </location>
</feature>
<keyword evidence="4" id="KW-1185">Reference proteome</keyword>
<protein>
    <submittedName>
        <fullName evidence="3">HNH endonuclease</fullName>
    </submittedName>
</protein>
<dbReference type="SUPFAM" id="SSF54060">
    <property type="entry name" value="His-Me finger endonucleases"/>
    <property type="match status" value="1"/>
</dbReference>
<reference evidence="3 4" key="1">
    <citation type="journal article" date="2012" name="J. Virol.">
        <title>Complete Genome Sequences of 138 Mycobacteriophages.</title>
        <authorList>
            <consortium name="the Science Education Alliance Phage Hunters Advancing Genomics and Evolutionary Science Program"/>
            <consortium name="the KwaZulu-Natal Research Institute for Tuberculosis and HIV Mycobacterial Genetics Course Students"/>
            <consortium name="the Phage Hunters Integrating Research and Education Program"/>
            <person name="Hatfull G.F."/>
        </authorList>
    </citation>
    <scope>NUCLEOTIDE SEQUENCE [LARGE SCALE GENOMIC DNA]</scope>
    <source>
        <strain evidence="3">LittleE</strain>
    </source>
</reference>
<dbReference type="GO" id="GO:0016788">
    <property type="term" value="F:hydrolase activity, acting on ester bonds"/>
    <property type="evidence" value="ECO:0007669"/>
    <property type="project" value="InterPro"/>
</dbReference>
<name>G1D435_9CAUD</name>
<evidence type="ECO:0000259" key="2">
    <source>
        <dbReference type="Pfam" id="PF13392"/>
    </source>
</evidence>
<feature type="domain" description="NUMOD4" evidence="1">
    <location>
        <begin position="6"/>
        <end position="61"/>
    </location>
</feature>
<dbReference type="GeneID" id="40233807"/>
<evidence type="ECO:0000259" key="1">
    <source>
        <dbReference type="Pfam" id="PF07463"/>
    </source>
</evidence>
<proteinExistence type="predicted"/>
<dbReference type="RefSeq" id="YP_009637061.1">
    <property type="nucleotide sequence ID" value="NC_042322.1"/>
</dbReference>
<dbReference type="EMBL" id="JF937101">
    <property type="protein sequence ID" value="AEK09530.1"/>
    <property type="molecule type" value="Genomic_DNA"/>
</dbReference>
<gene>
    <name evidence="3" type="primary">150</name>
    <name evidence="3" type="ORF">LITTLEE_150</name>
</gene>
<dbReference type="GO" id="GO:0004519">
    <property type="term" value="F:endonuclease activity"/>
    <property type="evidence" value="ECO:0007669"/>
    <property type="project" value="UniProtKB-KW"/>
</dbReference>
<dbReference type="InterPro" id="IPR044925">
    <property type="entry name" value="His-Me_finger_sf"/>
</dbReference>
<dbReference type="Pfam" id="PF13392">
    <property type="entry name" value="HNH_3"/>
    <property type="match status" value="1"/>
</dbReference>
<dbReference type="Proteomes" id="UP000008414">
    <property type="component" value="Segment"/>
</dbReference>
<keyword evidence="3" id="KW-0378">Hydrolase</keyword>
<dbReference type="InterPro" id="IPR010902">
    <property type="entry name" value="NUMOD4"/>
</dbReference>
<evidence type="ECO:0000313" key="4">
    <source>
        <dbReference type="Proteomes" id="UP000008414"/>
    </source>
</evidence>
<dbReference type="Pfam" id="PF07463">
    <property type="entry name" value="NUMOD4"/>
    <property type="match status" value="1"/>
</dbReference>